<evidence type="ECO:0000313" key="2">
    <source>
        <dbReference type="Proteomes" id="UP000719412"/>
    </source>
</evidence>
<accession>A0A8J6LHQ3</accession>
<dbReference type="Proteomes" id="UP000719412">
    <property type="component" value="Unassembled WGS sequence"/>
</dbReference>
<dbReference type="EMBL" id="JABDTM020000423">
    <property type="protein sequence ID" value="KAH0822665.1"/>
    <property type="molecule type" value="Genomic_DNA"/>
</dbReference>
<reference evidence="1" key="2">
    <citation type="submission" date="2021-08" db="EMBL/GenBank/DDBJ databases">
        <authorList>
            <person name="Eriksson T."/>
        </authorList>
    </citation>
    <scope>NUCLEOTIDE SEQUENCE</scope>
    <source>
        <strain evidence="1">Stoneville</strain>
        <tissue evidence="1">Whole head</tissue>
    </source>
</reference>
<sequence length="146" mass="16528">MHKIARVGSPPRGINKEAQTSLQLFAIFKGKSRPSFESSASPGRACHQLQPARLSLVDSFWKNCEREMKWFLVRHWRRRKWLRGKNTSGIRQYGYGGGYKQPGLMTLASHKCHNAATKVEKFQSHSGHIPAPGICKGADTRYTPIH</sequence>
<organism evidence="1 2">
    <name type="scientific">Tenebrio molitor</name>
    <name type="common">Yellow mealworm beetle</name>
    <dbReference type="NCBI Taxonomy" id="7067"/>
    <lineage>
        <taxon>Eukaryota</taxon>
        <taxon>Metazoa</taxon>
        <taxon>Ecdysozoa</taxon>
        <taxon>Arthropoda</taxon>
        <taxon>Hexapoda</taxon>
        <taxon>Insecta</taxon>
        <taxon>Pterygota</taxon>
        <taxon>Neoptera</taxon>
        <taxon>Endopterygota</taxon>
        <taxon>Coleoptera</taxon>
        <taxon>Polyphaga</taxon>
        <taxon>Cucujiformia</taxon>
        <taxon>Tenebrionidae</taxon>
        <taxon>Tenebrio</taxon>
    </lineage>
</organism>
<keyword evidence="2" id="KW-1185">Reference proteome</keyword>
<name>A0A8J6LHQ3_TENMO</name>
<reference evidence="1" key="1">
    <citation type="journal article" date="2020" name="J Insects Food Feed">
        <title>The yellow mealworm (Tenebrio molitor) genome: a resource for the emerging insects as food and feed industry.</title>
        <authorList>
            <person name="Eriksson T."/>
            <person name="Andere A."/>
            <person name="Kelstrup H."/>
            <person name="Emery V."/>
            <person name="Picard C."/>
        </authorList>
    </citation>
    <scope>NUCLEOTIDE SEQUENCE</scope>
    <source>
        <strain evidence="1">Stoneville</strain>
        <tissue evidence="1">Whole head</tissue>
    </source>
</reference>
<gene>
    <name evidence="1" type="ORF">GEV33_000126</name>
</gene>
<comment type="caution">
    <text evidence="1">The sequence shown here is derived from an EMBL/GenBank/DDBJ whole genome shotgun (WGS) entry which is preliminary data.</text>
</comment>
<evidence type="ECO:0000313" key="1">
    <source>
        <dbReference type="EMBL" id="KAH0822665.1"/>
    </source>
</evidence>
<dbReference type="AlphaFoldDB" id="A0A8J6LHQ3"/>
<proteinExistence type="predicted"/>
<protein>
    <submittedName>
        <fullName evidence="1">Uncharacterized protein</fullName>
    </submittedName>
</protein>